<organism evidence="1 2">
    <name type="scientific">Tritrichomonas musculus</name>
    <dbReference type="NCBI Taxonomy" id="1915356"/>
    <lineage>
        <taxon>Eukaryota</taxon>
        <taxon>Metamonada</taxon>
        <taxon>Parabasalia</taxon>
        <taxon>Tritrichomonadida</taxon>
        <taxon>Tritrichomonadidae</taxon>
        <taxon>Tritrichomonas</taxon>
    </lineage>
</organism>
<accession>A0ABR2KWH9</accession>
<dbReference type="Proteomes" id="UP001470230">
    <property type="component" value="Unassembled WGS sequence"/>
</dbReference>
<dbReference type="Gene3D" id="1.10.510.10">
    <property type="entry name" value="Transferase(Phosphotransferase) domain 1"/>
    <property type="match status" value="1"/>
</dbReference>
<evidence type="ECO:0008006" key="3">
    <source>
        <dbReference type="Google" id="ProtNLM"/>
    </source>
</evidence>
<comment type="caution">
    <text evidence="1">The sequence shown here is derived from an EMBL/GenBank/DDBJ whole genome shotgun (WGS) entry which is preliminary data.</text>
</comment>
<dbReference type="EMBL" id="JAPFFF010000003">
    <property type="protein sequence ID" value="KAK8895455.1"/>
    <property type="molecule type" value="Genomic_DNA"/>
</dbReference>
<dbReference type="InterPro" id="IPR011009">
    <property type="entry name" value="Kinase-like_dom_sf"/>
</dbReference>
<dbReference type="SUPFAM" id="SSF56112">
    <property type="entry name" value="Protein kinase-like (PK-like)"/>
    <property type="match status" value="1"/>
</dbReference>
<reference evidence="1 2" key="1">
    <citation type="submission" date="2024-04" db="EMBL/GenBank/DDBJ databases">
        <title>Tritrichomonas musculus Genome.</title>
        <authorList>
            <person name="Alves-Ferreira E."/>
            <person name="Grigg M."/>
            <person name="Lorenzi H."/>
            <person name="Galac M."/>
        </authorList>
    </citation>
    <scope>NUCLEOTIDE SEQUENCE [LARGE SCALE GENOMIC DNA]</scope>
    <source>
        <strain evidence="1 2">EAF2021</strain>
    </source>
</reference>
<evidence type="ECO:0000313" key="1">
    <source>
        <dbReference type="EMBL" id="KAK8895455.1"/>
    </source>
</evidence>
<sequence length="83" mass="9506">MNDEEIQDPESILYLFREANLMVMLNHPSVLKFIGYSQYDFNNDLLPTIVSEFATSGSLRDIINLEISGLAPDDWNLTKKLIN</sequence>
<gene>
    <name evidence="1" type="ORF">M9Y10_023919</name>
</gene>
<proteinExistence type="predicted"/>
<keyword evidence="2" id="KW-1185">Reference proteome</keyword>
<protein>
    <recommendedName>
        <fullName evidence="3">Protein kinase domain-containing protein</fullName>
    </recommendedName>
</protein>
<evidence type="ECO:0000313" key="2">
    <source>
        <dbReference type="Proteomes" id="UP001470230"/>
    </source>
</evidence>
<name>A0ABR2KWH9_9EUKA</name>